<keyword evidence="5" id="KW-1185">Reference proteome</keyword>
<dbReference type="PROSITE" id="PS50801">
    <property type="entry name" value="STAS"/>
    <property type="match status" value="1"/>
</dbReference>
<evidence type="ECO:0000259" key="3">
    <source>
        <dbReference type="PROSITE" id="PS50801"/>
    </source>
</evidence>
<dbReference type="PANTHER" id="PTHR33495">
    <property type="entry name" value="ANTI-SIGMA FACTOR ANTAGONIST TM_1081-RELATED-RELATED"/>
    <property type="match status" value="1"/>
</dbReference>
<evidence type="ECO:0000256" key="1">
    <source>
        <dbReference type="ARBA" id="ARBA00009013"/>
    </source>
</evidence>
<evidence type="ECO:0000256" key="2">
    <source>
        <dbReference type="RuleBase" id="RU003749"/>
    </source>
</evidence>
<dbReference type="Proteomes" id="UP001199469">
    <property type="component" value="Unassembled WGS sequence"/>
</dbReference>
<sequence>MHPDPHDDGVPEPGAAEVAVREAAPGVHVVAVVGDVDAQSLGTVRLGVERALEAGARAVVLDLTGVVLLASAGMTLLLELTDDLRLRGAELLLAGSGRTVRRPLAVTGLDRALALHDDVPAALAAAAPPARHESPQN</sequence>
<protein>
    <recommendedName>
        <fullName evidence="2">Anti-sigma factor antagonist</fullName>
    </recommendedName>
</protein>
<dbReference type="InterPro" id="IPR003658">
    <property type="entry name" value="Anti-sigma_ant"/>
</dbReference>
<dbReference type="EMBL" id="JAJNDB010000011">
    <property type="protein sequence ID" value="MCD2198215.1"/>
    <property type="molecule type" value="Genomic_DNA"/>
</dbReference>
<proteinExistence type="inferred from homology"/>
<evidence type="ECO:0000313" key="4">
    <source>
        <dbReference type="EMBL" id="MCD2198215.1"/>
    </source>
</evidence>
<comment type="caution">
    <text evidence="4">The sequence shown here is derived from an EMBL/GenBank/DDBJ whole genome shotgun (WGS) entry which is preliminary data.</text>
</comment>
<dbReference type="CDD" id="cd07043">
    <property type="entry name" value="STAS_anti-anti-sigma_factors"/>
    <property type="match status" value="1"/>
</dbReference>
<reference evidence="4 5" key="1">
    <citation type="submission" date="2021-11" db="EMBL/GenBank/DDBJ databases">
        <title>Draft genome sequence of Actinomycetospora sp. SF1 isolated from the rhizosphere soil.</title>
        <authorList>
            <person name="Duangmal K."/>
            <person name="Chantavorakit T."/>
        </authorList>
    </citation>
    <scope>NUCLEOTIDE SEQUENCE [LARGE SCALE GENOMIC DNA]</scope>
    <source>
        <strain evidence="4 5">TBRC 5722</strain>
    </source>
</reference>
<dbReference type="RefSeq" id="WP_230740945.1">
    <property type="nucleotide sequence ID" value="NZ_JAJNDB010000011.1"/>
</dbReference>
<dbReference type="NCBIfam" id="TIGR00377">
    <property type="entry name" value="ant_ant_sig"/>
    <property type="match status" value="1"/>
</dbReference>
<dbReference type="SUPFAM" id="SSF52091">
    <property type="entry name" value="SpoIIaa-like"/>
    <property type="match status" value="1"/>
</dbReference>
<dbReference type="InterPro" id="IPR002645">
    <property type="entry name" value="STAS_dom"/>
</dbReference>
<dbReference type="InterPro" id="IPR036513">
    <property type="entry name" value="STAS_dom_sf"/>
</dbReference>
<dbReference type="PANTHER" id="PTHR33495:SF2">
    <property type="entry name" value="ANTI-SIGMA FACTOR ANTAGONIST TM_1081-RELATED"/>
    <property type="match status" value="1"/>
</dbReference>
<dbReference type="Pfam" id="PF01740">
    <property type="entry name" value="STAS"/>
    <property type="match status" value="1"/>
</dbReference>
<organism evidence="4 5">
    <name type="scientific">Actinomycetospora endophytica</name>
    <dbReference type="NCBI Taxonomy" id="2291215"/>
    <lineage>
        <taxon>Bacteria</taxon>
        <taxon>Bacillati</taxon>
        <taxon>Actinomycetota</taxon>
        <taxon>Actinomycetes</taxon>
        <taxon>Pseudonocardiales</taxon>
        <taxon>Pseudonocardiaceae</taxon>
        <taxon>Actinomycetospora</taxon>
    </lineage>
</organism>
<accession>A0ABS8PL54</accession>
<gene>
    <name evidence="4" type="ORF">LQ327_33095</name>
</gene>
<dbReference type="Gene3D" id="3.30.750.24">
    <property type="entry name" value="STAS domain"/>
    <property type="match status" value="1"/>
</dbReference>
<evidence type="ECO:0000313" key="5">
    <source>
        <dbReference type="Proteomes" id="UP001199469"/>
    </source>
</evidence>
<comment type="similarity">
    <text evidence="1 2">Belongs to the anti-sigma-factor antagonist family.</text>
</comment>
<feature type="domain" description="STAS" evidence="3">
    <location>
        <begin position="25"/>
        <end position="126"/>
    </location>
</feature>
<name>A0ABS8PL54_9PSEU</name>